<dbReference type="InterPro" id="IPR010428">
    <property type="entry name" value="Zincin_1"/>
</dbReference>
<reference evidence="1 2" key="1">
    <citation type="submission" date="2023-04" db="EMBL/GenBank/DDBJ databases">
        <title>Funneling lignin-derived compounds into biodiesel using alkali-halophilic Citricoccus sp. P2.</title>
        <authorList>
            <person name="Luo C.-B."/>
        </authorList>
    </citation>
    <scope>NUCLEOTIDE SEQUENCE [LARGE SCALE GENOMIC DNA]</scope>
    <source>
        <strain evidence="1 2">P2</strain>
    </source>
</reference>
<keyword evidence="2" id="KW-1185">Reference proteome</keyword>
<proteinExistence type="predicted"/>
<dbReference type="Proteomes" id="UP001219037">
    <property type="component" value="Chromosome"/>
</dbReference>
<name>A0ABY8H6U6_9MICC</name>
<gene>
    <name evidence="1" type="ORF">P8192_01650</name>
</gene>
<accession>A0ABY8H6U6</accession>
<dbReference type="EMBL" id="CP121252">
    <property type="protein sequence ID" value="WFP16860.1"/>
    <property type="molecule type" value="Genomic_DNA"/>
</dbReference>
<evidence type="ECO:0000313" key="1">
    <source>
        <dbReference type="EMBL" id="WFP16860.1"/>
    </source>
</evidence>
<protein>
    <submittedName>
        <fullName evidence="1">Metallopeptidase family protein</fullName>
    </submittedName>
</protein>
<dbReference type="InterPro" id="IPR038555">
    <property type="entry name" value="Zincin_1_sf"/>
</dbReference>
<sequence>MQTADDHWLSEEEFDAAVQDALTRLPRRLQRHIDNVVVFVADEYEPEPWEAPDTELLGLYEGIPLTERGNEPWAMPDQITIFRNPLERMCSTREELVEQITVTVVHEVAHFFGIDDDELHRLGWG</sequence>
<organism evidence="1 2">
    <name type="scientific">Citricoccus muralis</name>
    <dbReference type="NCBI Taxonomy" id="169134"/>
    <lineage>
        <taxon>Bacteria</taxon>
        <taxon>Bacillati</taxon>
        <taxon>Actinomycetota</taxon>
        <taxon>Actinomycetes</taxon>
        <taxon>Micrococcales</taxon>
        <taxon>Micrococcaceae</taxon>
        <taxon>Citricoccus</taxon>
    </lineage>
</organism>
<dbReference type="SUPFAM" id="SSF55486">
    <property type="entry name" value="Metalloproteases ('zincins'), catalytic domain"/>
    <property type="match status" value="1"/>
</dbReference>
<dbReference type="Pfam" id="PF06262">
    <property type="entry name" value="Zincin_1"/>
    <property type="match status" value="1"/>
</dbReference>
<dbReference type="Gene3D" id="3.30.2010.20">
    <property type="match status" value="1"/>
</dbReference>
<dbReference type="CDD" id="cd12952">
    <property type="entry name" value="MMP_ACEL2062"/>
    <property type="match status" value="1"/>
</dbReference>
<dbReference type="RefSeq" id="WP_278157972.1">
    <property type="nucleotide sequence ID" value="NZ_CP121252.1"/>
</dbReference>
<evidence type="ECO:0000313" key="2">
    <source>
        <dbReference type="Proteomes" id="UP001219037"/>
    </source>
</evidence>